<dbReference type="InterPro" id="IPR029526">
    <property type="entry name" value="PGBD"/>
</dbReference>
<feature type="transmembrane region" description="Helical" evidence="1">
    <location>
        <begin position="621"/>
        <end position="640"/>
    </location>
</feature>
<dbReference type="Gene3D" id="1.20.1070.10">
    <property type="entry name" value="Rhodopsin 7-helix transmembrane proteins"/>
    <property type="match status" value="2"/>
</dbReference>
<evidence type="ECO:0000256" key="1">
    <source>
        <dbReference type="SAM" id="Phobius"/>
    </source>
</evidence>
<dbReference type="Proteomes" id="UP001558632">
    <property type="component" value="Unassembled WGS sequence"/>
</dbReference>
<feature type="transmembrane region" description="Helical" evidence="1">
    <location>
        <begin position="47"/>
        <end position="69"/>
    </location>
</feature>
<evidence type="ECO:0000259" key="2">
    <source>
        <dbReference type="Pfam" id="PF13843"/>
    </source>
</evidence>
<evidence type="ECO:0000313" key="4">
    <source>
        <dbReference type="Proteomes" id="UP001558632"/>
    </source>
</evidence>
<dbReference type="PANTHER" id="PTHR47055">
    <property type="entry name" value="DDE_TNP_1_7 DOMAIN-CONTAINING PROTEIN"/>
    <property type="match status" value="1"/>
</dbReference>
<reference evidence="3 4" key="1">
    <citation type="submission" date="2024-07" db="EMBL/GenBank/DDBJ databases">
        <title>Enhanced genomic and transcriptomic resources for Trichinella pseudospiralis and T. spiralis underpin the discovery of pronounced molecular differences between stages and species.</title>
        <authorList>
            <person name="Pasi K.K."/>
            <person name="La Rosa G."/>
            <person name="Gomez-Morales M.A."/>
            <person name="Tosini F."/>
            <person name="Sumanam S."/>
            <person name="Young N.D."/>
            <person name="Chang B.C."/>
            <person name="Robin G.B."/>
        </authorList>
    </citation>
    <scope>NUCLEOTIDE SEQUENCE [LARGE SCALE GENOMIC DNA]</scope>
    <source>
        <strain evidence="3">ISS534</strain>
    </source>
</reference>
<feature type="transmembrane region" description="Helical" evidence="1">
    <location>
        <begin position="161"/>
        <end position="180"/>
    </location>
</feature>
<keyword evidence="1" id="KW-0812">Transmembrane</keyword>
<feature type="transmembrane region" description="Helical" evidence="1">
    <location>
        <begin position="833"/>
        <end position="856"/>
    </location>
</feature>
<dbReference type="PANTHER" id="PTHR47055:SF3">
    <property type="entry name" value="PHORBOL-ESTER_DAG-TYPE DOMAIN-CONTAINING PROTEIN"/>
    <property type="match status" value="1"/>
</dbReference>
<dbReference type="InterPro" id="IPR052638">
    <property type="entry name" value="PiggyBac_TE-derived"/>
</dbReference>
<keyword evidence="1" id="KW-1133">Transmembrane helix</keyword>
<feature type="domain" description="PiggyBac transposable element-derived protein" evidence="2">
    <location>
        <begin position="348"/>
        <end position="466"/>
    </location>
</feature>
<feature type="transmembrane region" description="Helical" evidence="1">
    <location>
        <begin position="738"/>
        <end position="761"/>
    </location>
</feature>
<dbReference type="EMBL" id="JBEUSY010000447">
    <property type="protein sequence ID" value="KAL1232805.1"/>
    <property type="molecule type" value="Genomic_DNA"/>
</dbReference>
<keyword evidence="1" id="KW-0472">Membrane</keyword>
<keyword evidence="4" id="KW-1185">Reference proteome</keyword>
<name>A0ABR3KCT8_TRISP</name>
<feature type="transmembrane region" description="Helical" evidence="1">
    <location>
        <begin position="652"/>
        <end position="671"/>
    </location>
</feature>
<feature type="transmembrane region" description="Helical" evidence="1">
    <location>
        <begin position="208"/>
        <end position="228"/>
    </location>
</feature>
<evidence type="ECO:0000313" key="3">
    <source>
        <dbReference type="EMBL" id="KAL1232805.1"/>
    </source>
</evidence>
<proteinExistence type="predicted"/>
<gene>
    <name evidence="3" type="ORF">TSPI_01421</name>
</gene>
<dbReference type="Pfam" id="PF13843">
    <property type="entry name" value="DDE_Tnp_1_7"/>
    <property type="match status" value="1"/>
</dbReference>
<feature type="transmembrane region" description="Helical" evidence="1">
    <location>
        <begin position="76"/>
        <end position="96"/>
    </location>
</feature>
<feature type="transmembrane region" description="Helical" evidence="1">
    <location>
        <begin position="862"/>
        <end position="884"/>
    </location>
</feature>
<feature type="transmembrane region" description="Helical" evidence="1">
    <location>
        <begin position="691"/>
        <end position="717"/>
    </location>
</feature>
<accession>A0ABR3KCT8</accession>
<protein>
    <submittedName>
        <fullName evidence="3">PiggyBac transposable element-derived protein</fullName>
    </submittedName>
</protein>
<feature type="transmembrane region" description="Helical" evidence="1">
    <location>
        <begin position="781"/>
        <end position="803"/>
    </location>
</feature>
<organism evidence="3 4">
    <name type="scientific">Trichinella spiralis</name>
    <name type="common">Trichina worm</name>
    <dbReference type="NCBI Taxonomy" id="6334"/>
    <lineage>
        <taxon>Eukaryota</taxon>
        <taxon>Metazoa</taxon>
        <taxon>Ecdysozoa</taxon>
        <taxon>Nematoda</taxon>
        <taxon>Enoplea</taxon>
        <taxon>Dorylaimia</taxon>
        <taxon>Trichinellida</taxon>
        <taxon>Trichinellidae</taxon>
        <taxon>Trichinella</taxon>
    </lineage>
</organism>
<comment type="caution">
    <text evidence="3">The sequence shown here is derived from an EMBL/GenBank/DDBJ whole genome shotgun (WGS) entry which is preliminary data.</text>
</comment>
<feature type="transmembrane region" description="Helical" evidence="1">
    <location>
        <begin position="131"/>
        <end position="149"/>
    </location>
</feature>
<feature type="transmembrane region" description="Helical" evidence="1">
    <location>
        <begin position="258"/>
        <end position="281"/>
    </location>
</feature>
<dbReference type="SUPFAM" id="SSF81321">
    <property type="entry name" value="Family A G protein-coupled receptor-like"/>
    <property type="match status" value="1"/>
</dbReference>
<sequence>MHPATDLQLQKMDNFNDTEDYSSSRFRYDDDNSQAHIFEYNNQTLNLLHTIFGTFGFVANFLWIFFLLLKKQRKRISIYFACYGLISSIISIAYIFEYSRKIHYKDDPRIVRPLDCMIYAFHPTLHSLMDISIVQAIFVMSVDFLLTILRSKFESYIGNKWVIYLLIFIYLSCATADLIFCWSSSSSKRNQSISIVCAGADILSKRYLIFHTVICSLLSYSAVAILFWSASVIKRQSSAIAEIQAIQHRRKTVVIKQLFYLILFTFIIQNMPFVAAFVILARKKNSLELDQVWLSQNMGLCFHGILRLIQQIPKNQNFSNQNCFCIIKRQNSVLSVSKQLHKHRQFGTFHEQLYIDEGMVPYYDHHSCKMFIRGKPIRFGYKIWTMSSANGYPYALKIYAGRDERKKSEPLGMKVIEEMISVLERPVKHELYFNNFFASYDLLEKLSDKMIRATGTIRNSRTRKIPIMPVDELGNEDDVTQRHAFTLTWGCACMWQIGLIIRVLQQIAGSVLKLCDQLHQTVIFSDCFACVILGQLIQPCSAGFEECLFYLFHRICCFADGWLPVSKWMIFFFLVYLLFQRRQLIVNCISIGHRQSKFVKGLDVFTVEQNLQACICKFWKIYLYVIFGSLGVLTNLLWMVKLCTAKKKKRVHYYYICYAVASVMISVTFILEYGRLLAYGSSRSLVTPCYCIVYAVHPTLFAVLPITIAEIVFFMSWDVYVTISSTKYHGKKISRQQVVVIVAVYTFSIITMVAVALWSAANKKSQAISVVCMLTDVVTKGFLITLAVVTSVFSWGSLIFLICSMLSMKRHNPVSPGLQAVLLRRKSKLVKNLFIIGVFTCLAQNLPFTIGLIAMIKKKRSHMLALSWISQIISLPLHALFRLFENNYCFRKKNVLLKTVLNKMQITQQH</sequence>